<sequence length="145" mass="15098">MDGVDQAHFLGFLRLNHLAGEDQFLGSCRADAARQTLGAGKARSNAQAHLGLAEFCLFRGQNDVAGHGQLAAAAQSKTVYRGNGGNLQQLDSAKQGGTPAAPGPASGQIQGALLGNVGSGHKGAALSRNNERPQRFVVLYLVHQR</sequence>
<protein>
    <submittedName>
        <fullName evidence="2">Uncharacterized protein</fullName>
    </submittedName>
</protein>
<accession>A0A644X8S8</accession>
<dbReference type="EMBL" id="VSSQ01001994">
    <property type="protein sequence ID" value="MPM12586.1"/>
    <property type="molecule type" value="Genomic_DNA"/>
</dbReference>
<proteinExistence type="predicted"/>
<organism evidence="2">
    <name type="scientific">bioreactor metagenome</name>
    <dbReference type="NCBI Taxonomy" id="1076179"/>
    <lineage>
        <taxon>unclassified sequences</taxon>
        <taxon>metagenomes</taxon>
        <taxon>ecological metagenomes</taxon>
    </lineage>
</organism>
<comment type="caution">
    <text evidence="2">The sequence shown here is derived from an EMBL/GenBank/DDBJ whole genome shotgun (WGS) entry which is preliminary data.</text>
</comment>
<dbReference type="AlphaFoldDB" id="A0A644X8S8"/>
<gene>
    <name evidence="2" type="ORF">SDC9_58939</name>
</gene>
<feature type="compositionally biased region" description="Low complexity" evidence="1">
    <location>
        <begin position="96"/>
        <end position="105"/>
    </location>
</feature>
<evidence type="ECO:0000313" key="2">
    <source>
        <dbReference type="EMBL" id="MPM12586.1"/>
    </source>
</evidence>
<reference evidence="2" key="1">
    <citation type="submission" date="2019-08" db="EMBL/GenBank/DDBJ databases">
        <authorList>
            <person name="Kucharzyk K."/>
            <person name="Murdoch R.W."/>
            <person name="Higgins S."/>
            <person name="Loffler F."/>
        </authorList>
    </citation>
    <scope>NUCLEOTIDE SEQUENCE</scope>
</reference>
<evidence type="ECO:0000256" key="1">
    <source>
        <dbReference type="SAM" id="MobiDB-lite"/>
    </source>
</evidence>
<name>A0A644X8S8_9ZZZZ</name>
<feature type="region of interest" description="Disordered" evidence="1">
    <location>
        <begin position="92"/>
        <end position="113"/>
    </location>
</feature>